<evidence type="ECO:0000256" key="4">
    <source>
        <dbReference type="ARBA" id="ARBA00022695"/>
    </source>
</evidence>
<evidence type="ECO:0000256" key="3">
    <source>
        <dbReference type="ARBA" id="ARBA00022679"/>
    </source>
</evidence>
<keyword evidence="2" id="KW-1048">Host nucleus</keyword>
<dbReference type="InterPro" id="IPR001301">
    <property type="entry name" value="Gemini_AL1_CLV"/>
</dbReference>
<evidence type="ECO:0000256" key="2">
    <source>
        <dbReference type="ARBA" id="ARBA00022562"/>
    </source>
</evidence>
<comment type="subcellular location">
    <subcellularLocation>
        <location evidence="1">Host nucleus</location>
    </subcellularLocation>
</comment>
<dbReference type="Pfam" id="PF08283">
    <property type="entry name" value="Gemini_AL1_M"/>
    <property type="match status" value="1"/>
</dbReference>
<protein>
    <submittedName>
        <fullName evidence="14">Replication associated protein</fullName>
    </submittedName>
</protein>
<keyword evidence="7" id="KW-0479">Metal-binding</keyword>
<dbReference type="PROSITE" id="PS52020">
    <property type="entry name" value="CRESS_DNA_REP"/>
    <property type="match status" value="1"/>
</dbReference>
<keyword evidence="8" id="KW-0547">Nucleotide-binding</keyword>
<evidence type="ECO:0000313" key="14">
    <source>
        <dbReference type="EMBL" id="QXN75543.1"/>
    </source>
</evidence>
<keyword evidence="11" id="KW-0190">Covalent protein-DNA linkage</keyword>
<dbReference type="Pfam" id="PF00799">
    <property type="entry name" value="Gemini_AL1"/>
    <property type="match status" value="1"/>
</dbReference>
<keyword evidence="6" id="KW-0540">Nuclease</keyword>
<evidence type="ECO:0000256" key="8">
    <source>
        <dbReference type="ARBA" id="ARBA00022741"/>
    </source>
</evidence>
<keyword evidence="9" id="KW-0255">Endonuclease</keyword>
<evidence type="ECO:0000256" key="11">
    <source>
        <dbReference type="ARBA" id="ARBA00023124"/>
    </source>
</evidence>
<proteinExistence type="predicted"/>
<feature type="domain" description="CRESS-DNA virus Rep endonuclease" evidence="13">
    <location>
        <begin position="3"/>
        <end position="110"/>
    </location>
</feature>
<dbReference type="GO" id="GO:0003677">
    <property type="term" value="F:DNA binding"/>
    <property type="evidence" value="ECO:0007669"/>
    <property type="project" value="UniProtKB-KW"/>
</dbReference>
<keyword evidence="5" id="KW-0235">DNA replication</keyword>
<keyword evidence="12" id="KW-0238">DNA-binding</keyword>
<dbReference type="SUPFAM" id="SSF55464">
    <property type="entry name" value="Origin of replication-binding domain, RBD-like"/>
    <property type="match status" value="1"/>
</dbReference>
<dbReference type="InterPro" id="IPR022692">
    <property type="entry name" value="Gemini_AL1_REP_central"/>
</dbReference>
<evidence type="ECO:0000256" key="10">
    <source>
        <dbReference type="ARBA" id="ARBA00022801"/>
    </source>
</evidence>
<reference evidence="14" key="1">
    <citation type="submission" date="2021-02" db="EMBL/GenBank/DDBJ databases">
        <title>Agricultural practices are the primary influencer of seasonal variation in a dryland aerobiome.</title>
        <authorList>
            <person name="Finn D.R."/>
            <person name="Maldonado J."/>
            <person name="Schmidlin K."/>
            <person name="Kraberger S."/>
            <person name="Fontenele R.S."/>
            <person name="Herckes P."/>
            <person name="Fraser M."/>
            <person name="Garcia-Pichel F."/>
            <person name="Varsani A."/>
        </authorList>
    </citation>
    <scope>NUCLEOTIDE SEQUENCE</scope>
    <source>
        <strain evidence="14">D5_1078</strain>
    </source>
</reference>
<sequence>MVTWKFQYALITYAQCGNLDPWSIVELFTTLGAECIIGRENHADGGIHLHCFVDFGRQFRSRRQDIFDVAGRHPNVQHVGRTPWVAYDYCIKDGDVVAGGAERPIERGDKLSKTDEIWTIIMGAKTREEFFRLCQQMAPAKLATSFSSISAFADWKYQVVHTKYEHPEGCIFIQDRVEPLYRWAQENLGIRTGERARSLVLIGPTRVGKTLWARSLGDHAYFGGLFSIDEPLRDVEYAVFDDMLGGLEYFHSYKFWLGAQKEFYATDKYKGKKLIKWGKPTIYVHNKDPRLDPKADVDWLEGNCDFICIEDSLLH</sequence>
<dbReference type="GO" id="GO:0000166">
    <property type="term" value="F:nucleotide binding"/>
    <property type="evidence" value="ECO:0007669"/>
    <property type="project" value="UniProtKB-KW"/>
</dbReference>
<dbReference type="EMBL" id="MW678914">
    <property type="protein sequence ID" value="QXN75543.1"/>
    <property type="molecule type" value="Genomic_DNA"/>
</dbReference>
<evidence type="ECO:0000256" key="6">
    <source>
        <dbReference type="ARBA" id="ARBA00022722"/>
    </source>
</evidence>
<keyword evidence="10" id="KW-0378">Hydrolase</keyword>
<dbReference type="GO" id="GO:0016779">
    <property type="term" value="F:nucleotidyltransferase activity"/>
    <property type="evidence" value="ECO:0007669"/>
    <property type="project" value="UniProtKB-KW"/>
</dbReference>
<evidence type="ECO:0000256" key="12">
    <source>
        <dbReference type="ARBA" id="ARBA00023125"/>
    </source>
</evidence>
<dbReference type="Gene3D" id="3.40.1310.20">
    <property type="match status" value="1"/>
</dbReference>
<dbReference type="GO" id="GO:0046872">
    <property type="term" value="F:metal ion binding"/>
    <property type="evidence" value="ECO:0007669"/>
    <property type="project" value="UniProtKB-KW"/>
</dbReference>
<dbReference type="GO" id="GO:0006260">
    <property type="term" value="P:DNA replication"/>
    <property type="evidence" value="ECO:0007669"/>
    <property type="project" value="UniProtKB-KW"/>
</dbReference>
<keyword evidence="4" id="KW-0548">Nucleotidyltransferase</keyword>
<dbReference type="PRINTS" id="PR00228">
    <property type="entry name" value="GEMCOATCLVL1"/>
</dbReference>
<evidence type="ECO:0000259" key="13">
    <source>
        <dbReference type="PROSITE" id="PS52020"/>
    </source>
</evidence>
<dbReference type="GO" id="GO:0042025">
    <property type="term" value="C:host cell nucleus"/>
    <property type="evidence" value="ECO:0007669"/>
    <property type="project" value="UniProtKB-SubCell"/>
</dbReference>
<dbReference type="GO" id="GO:0016888">
    <property type="term" value="F:DNA endonuclease activity, producing 5'-phosphomonoesters"/>
    <property type="evidence" value="ECO:0007669"/>
    <property type="project" value="InterPro"/>
</dbReference>
<dbReference type="GO" id="GO:0005198">
    <property type="term" value="F:structural molecule activity"/>
    <property type="evidence" value="ECO:0007669"/>
    <property type="project" value="InterPro"/>
</dbReference>
<evidence type="ECO:0000256" key="5">
    <source>
        <dbReference type="ARBA" id="ARBA00022705"/>
    </source>
</evidence>
<keyword evidence="3" id="KW-0808">Transferase</keyword>
<name>A0A8F5MJV9_9VIRU</name>
<accession>A0A8F5MJV9</accession>
<organism evidence="14">
    <name type="scientific">Genomoviridae sp</name>
    <dbReference type="NCBI Taxonomy" id="2202565"/>
    <lineage>
        <taxon>Viruses</taxon>
        <taxon>Monodnaviria</taxon>
        <taxon>Shotokuvirae</taxon>
        <taxon>Cressdnaviricota</taxon>
        <taxon>Repensiviricetes</taxon>
        <taxon>Geplafuvirales</taxon>
        <taxon>Genomoviridae</taxon>
    </lineage>
</organism>
<evidence type="ECO:0000256" key="1">
    <source>
        <dbReference type="ARBA" id="ARBA00004147"/>
    </source>
</evidence>
<evidence type="ECO:0000256" key="9">
    <source>
        <dbReference type="ARBA" id="ARBA00022759"/>
    </source>
</evidence>
<dbReference type="InterPro" id="IPR049912">
    <property type="entry name" value="CRESS_DNA_REP"/>
</dbReference>
<evidence type="ECO:0000256" key="7">
    <source>
        <dbReference type="ARBA" id="ARBA00022723"/>
    </source>
</evidence>